<dbReference type="EMBL" id="FNRD01000006">
    <property type="protein sequence ID" value="SEA62910.1"/>
    <property type="molecule type" value="Genomic_DNA"/>
</dbReference>
<dbReference type="STRING" id="150146.SAMN05443667_106172"/>
<dbReference type="Gene3D" id="3.20.20.190">
    <property type="entry name" value="Phosphatidylinositol (PI) phosphodiesterase"/>
    <property type="match status" value="1"/>
</dbReference>
<dbReference type="OrthoDB" id="384721at2"/>
<proteinExistence type="predicted"/>
<keyword evidence="3" id="KW-1185">Reference proteome</keyword>
<dbReference type="PROSITE" id="PS51704">
    <property type="entry name" value="GP_PDE"/>
    <property type="match status" value="1"/>
</dbReference>
<dbReference type="Proteomes" id="UP000198951">
    <property type="component" value="Unassembled WGS sequence"/>
</dbReference>
<dbReference type="InterPro" id="IPR017946">
    <property type="entry name" value="PLC-like_Pdiesterase_TIM-brl"/>
</dbReference>
<evidence type="ECO:0000313" key="3">
    <source>
        <dbReference type="Proteomes" id="UP000198951"/>
    </source>
</evidence>
<dbReference type="GO" id="GO:0006629">
    <property type="term" value="P:lipid metabolic process"/>
    <property type="evidence" value="ECO:0007669"/>
    <property type="project" value="InterPro"/>
</dbReference>
<gene>
    <name evidence="2" type="ORF">SAMN05443667_106172</name>
</gene>
<dbReference type="GO" id="GO:0008081">
    <property type="term" value="F:phosphoric diester hydrolase activity"/>
    <property type="evidence" value="ECO:0007669"/>
    <property type="project" value="InterPro"/>
</dbReference>
<organism evidence="2 3">
    <name type="scientific">Flavobacterium gillisiae</name>
    <dbReference type="NCBI Taxonomy" id="150146"/>
    <lineage>
        <taxon>Bacteria</taxon>
        <taxon>Pseudomonadati</taxon>
        <taxon>Bacteroidota</taxon>
        <taxon>Flavobacteriia</taxon>
        <taxon>Flavobacteriales</taxon>
        <taxon>Flavobacteriaceae</taxon>
        <taxon>Flavobacterium</taxon>
    </lineage>
</organism>
<dbReference type="Pfam" id="PF03009">
    <property type="entry name" value="GDPD"/>
    <property type="match status" value="1"/>
</dbReference>
<reference evidence="3" key="1">
    <citation type="submission" date="2016-10" db="EMBL/GenBank/DDBJ databases">
        <authorList>
            <person name="Varghese N."/>
            <person name="Submissions S."/>
        </authorList>
    </citation>
    <scope>NUCLEOTIDE SEQUENCE [LARGE SCALE GENOMIC DNA]</scope>
    <source>
        <strain evidence="3">DSM 22376</strain>
    </source>
</reference>
<accession>A0A1H4CRB0</accession>
<evidence type="ECO:0000313" key="2">
    <source>
        <dbReference type="EMBL" id="SEA62910.1"/>
    </source>
</evidence>
<dbReference type="RefSeq" id="WP_091089075.1">
    <property type="nucleotide sequence ID" value="NZ_FNRD01000006.1"/>
</dbReference>
<name>A0A1H4CRB0_9FLAO</name>
<protein>
    <submittedName>
        <fullName evidence="2">Glycerophosphoryl diester phosphodiesterase</fullName>
    </submittedName>
</protein>
<dbReference type="InterPro" id="IPR030395">
    <property type="entry name" value="GP_PDE_dom"/>
</dbReference>
<evidence type="ECO:0000259" key="1">
    <source>
        <dbReference type="PROSITE" id="PS51704"/>
    </source>
</evidence>
<dbReference type="PANTHER" id="PTHR46211">
    <property type="entry name" value="GLYCEROPHOSPHORYL DIESTER PHOSPHODIESTERASE"/>
    <property type="match status" value="1"/>
</dbReference>
<feature type="domain" description="GP-PDE" evidence="1">
    <location>
        <begin position="1"/>
        <end position="225"/>
    </location>
</feature>
<sequence length="225" mass="25740">MLKIGHRGARGYEPENTLIGFQKAIDLHVDRIELDVHLSSDGEIMVIHDETIDRTTNGKGAVNQFSLPELKRFQIEKSQCIPTLTEVLNLIDQRCDVNIELKSYDTADKVVDLIEKFIAEKNWNYSQFVVSSFDWTALQQVALLNWEIRIGVLTETDLDLAVAFAKFIQAKSIHPYHHLLTAENTAQLQEKGFEVFPWTVNEPEDIKKIKSFNVNGIISDFPDRI</sequence>
<dbReference type="PANTHER" id="PTHR46211:SF1">
    <property type="entry name" value="GLYCEROPHOSPHODIESTER PHOSPHODIESTERASE, CYTOPLASMIC"/>
    <property type="match status" value="1"/>
</dbReference>
<dbReference type="AlphaFoldDB" id="A0A1H4CRB0"/>
<dbReference type="SUPFAM" id="SSF51695">
    <property type="entry name" value="PLC-like phosphodiesterases"/>
    <property type="match status" value="1"/>
</dbReference>